<proteinExistence type="predicted"/>
<comment type="caution">
    <text evidence="2">The sequence shown here is derived from an EMBL/GenBank/DDBJ whole genome shotgun (WGS) entry which is preliminary data.</text>
</comment>
<accession>A0ABR2Q8F1</accession>
<sequence length="80" mass="7940">MIMILSVHSVVGDAAAATSSTPTKGTAHTKIAAGPAADAPSQKHKDESWTAWAKAKLSGIGSIFSSSSPSRKAPAPAPAA</sequence>
<organism evidence="2 3">
    <name type="scientific">Hibiscus sabdariffa</name>
    <name type="common">roselle</name>
    <dbReference type="NCBI Taxonomy" id="183260"/>
    <lineage>
        <taxon>Eukaryota</taxon>
        <taxon>Viridiplantae</taxon>
        <taxon>Streptophyta</taxon>
        <taxon>Embryophyta</taxon>
        <taxon>Tracheophyta</taxon>
        <taxon>Spermatophyta</taxon>
        <taxon>Magnoliopsida</taxon>
        <taxon>eudicotyledons</taxon>
        <taxon>Gunneridae</taxon>
        <taxon>Pentapetalae</taxon>
        <taxon>rosids</taxon>
        <taxon>malvids</taxon>
        <taxon>Malvales</taxon>
        <taxon>Malvaceae</taxon>
        <taxon>Malvoideae</taxon>
        <taxon>Hibiscus</taxon>
    </lineage>
</organism>
<dbReference type="EMBL" id="JBBPBN010000043">
    <property type="protein sequence ID" value="KAK8996942.1"/>
    <property type="molecule type" value="Genomic_DNA"/>
</dbReference>
<reference evidence="2 3" key="1">
    <citation type="journal article" date="2024" name="G3 (Bethesda)">
        <title>Genome assembly of Hibiscus sabdariffa L. provides insights into metabolisms of medicinal natural products.</title>
        <authorList>
            <person name="Kim T."/>
        </authorList>
    </citation>
    <scope>NUCLEOTIDE SEQUENCE [LARGE SCALE GENOMIC DNA]</scope>
    <source>
        <strain evidence="2">TK-2024</strain>
        <tissue evidence="2">Old leaves</tissue>
    </source>
</reference>
<feature type="compositionally biased region" description="Polar residues" evidence="1">
    <location>
        <begin position="17"/>
        <end position="26"/>
    </location>
</feature>
<evidence type="ECO:0000313" key="3">
    <source>
        <dbReference type="Proteomes" id="UP001396334"/>
    </source>
</evidence>
<protein>
    <submittedName>
        <fullName evidence="2">Uncharacterized protein</fullName>
    </submittedName>
</protein>
<feature type="region of interest" description="Disordered" evidence="1">
    <location>
        <begin position="61"/>
        <end position="80"/>
    </location>
</feature>
<keyword evidence="3" id="KW-1185">Reference proteome</keyword>
<gene>
    <name evidence="2" type="ORF">V6N11_020436</name>
</gene>
<name>A0ABR2Q8F1_9ROSI</name>
<evidence type="ECO:0000313" key="2">
    <source>
        <dbReference type="EMBL" id="KAK8996942.1"/>
    </source>
</evidence>
<feature type="region of interest" description="Disordered" evidence="1">
    <location>
        <begin position="14"/>
        <end position="48"/>
    </location>
</feature>
<evidence type="ECO:0000256" key="1">
    <source>
        <dbReference type="SAM" id="MobiDB-lite"/>
    </source>
</evidence>
<dbReference type="Proteomes" id="UP001396334">
    <property type="component" value="Unassembled WGS sequence"/>
</dbReference>
<feature type="compositionally biased region" description="Low complexity" evidence="1">
    <location>
        <begin position="65"/>
        <end position="74"/>
    </location>
</feature>